<dbReference type="PANTHER" id="PTHR11409">
    <property type="entry name" value="ADENOSINE DEAMINASE"/>
    <property type="match status" value="1"/>
</dbReference>
<keyword evidence="2" id="KW-0479">Metal-binding</keyword>
<protein>
    <recommendedName>
        <fullName evidence="4">Adenosine deaminase domain-containing protein</fullName>
    </recommendedName>
</protein>
<dbReference type="InterPro" id="IPR006330">
    <property type="entry name" value="Ado/ade_deaminase"/>
</dbReference>
<dbReference type="Proteomes" id="UP000663853">
    <property type="component" value="Unassembled WGS sequence"/>
</dbReference>
<proteinExistence type="predicted"/>
<accession>A0A8H3DHF7</accession>
<evidence type="ECO:0000256" key="1">
    <source>
        <dbReference type="ARBA" id="ARBA00001947"/>
    </source>
</evidence>
<reference evidence="5" key="1">
    <citation type="submission" date="2021-01" db="EMBL/GenBank/DDBJ databases">
        <authorList>
            <person name="Kaushik A."/>
        </authorList>
    </citation>
    <scope>NUCLEOTIDE SEQUENCE</scope>
    <source>
        <strain evidence="5">AG6-10EEA</strain>
    </source>
</reference>
<dbReference type="SUPFAM" id="SSF51556">
    <property type="entry name" value="Metallo-dependent hydrolases"/>
    <property type="match status" value="1"/>
</dbReference>
<dbReference type="Gene3D" id="3.20.20.140">
    <property type="entry name" value="Metal-dependent hydrolases"/>
    <property type="match status" value="1"/>
</dbReference>
<dbReference type="EMBL" id="CAJMXA010003908">
    <property type="protein sequence ID" value="CAE6526222.1"/>
    <property type="molecule type" value="Genomic_DNA"/>
</dbReference>
<feature type="domain" description="Adenosine deaminase" evidence="4">
    <location>
        <begin position="34"/>
        <end position="248"/>
    </location>
</feature>
<comment type="cofactor">
    <cofactor evidence="1">
        <name>Zn(2+)</name>
        <dbReference type="ChEBI" id="CHEBI:29105"/>
    </cofactor>
</comment>
<keyword evidence="3" id="KW-0378">Hydrolase</keyword>
<dbReference type="GO" id="GO:0006154">
    <property type="term" value="P:adenosine catabolic process"/>
    <property type="evidence" value="ECO:0007669"/>
    <property type="project" value="TreeGrafter"/>
</dbReference>
<dbReference type="GO" id="GO:0004000">
    <property type="term" value="F:adenosine deaminase activity"/>
    <property type="evidence" value="ECO:0007669"/>
    <property type="project" value="TreeGrafter"/>
</dbReference>
<comment type="caution">
    <text evidence="5">The sequence shown here is derived from an EMBL/GenBank/DDBJ whole genome shotgun (WGS) entry which is preliminary data.</text>
</comment>
<dbReference type="PANTHER" id="PTHR11409:SF39">
    <property type="entry name" value="ADENOSINE DEAMINASE 2"/>
    <property type="match status" value="1"/>
</dbReference>
<name>A0A8H3DHF7_9AGAM</name>
<dbReference type="InterPro" id="IPR032466">
    <property type="entry name" value="Metal_Hydrolase"/>
</dbReference>
<dbReference type="InterPro" id="IPR001365">
    <property type="entry name" value="A_deaminase_dom"/>
</dbReference>
<dbReference type="AlphaFoldDB" id="A0A8H3DHF7"/>
<evidence type="ECO:0000256" key="3">
    <source>
        <dbReference type="ARBA" id="ARBA00022801"/>
    </source>
</evidence>
<dbReference type="GO" id="GO:0046103">
    <property type="term" value="P:inosine biosynthetic process"/>
    <property type="evidence" value="ECO:0007669"/>
    <property type="project" value="TreeGrafter"/>
</dbReference>
<dbReference type="GO" id="GO:0046872">
    <property type="term" value="F:metal ion binding"/>
    <property type="evidence" value="ECO:0007669"/>
    <property type="project" value="UniProtKB-KW"/>
</dbReference>
<organism evidence="5 6">
    <name type="scientific">Rhizoctonia solani</name>
    <dbReference type="NCBI Taxonomy" id="456999"/>
    <lineage>
        <taxon>Eukaryota</taxon>
        <taxon>Fungi</taxon>
        <taxon>Dikarya</taxon>
        <taxon>Basidiomycota</taxon>
        <taxon>Agaricomycotina</taxon>
        <taxon>Agaricomycetes</taxon>
        <taxon>Cantharellales</taxon>
        <taxon>Ceratobasidiaceae</taxon>
        <taxon>Rhizoctonia</taxon>
    </lineage>
</organism>
<evidence type="ECO:0000256" key="2">
    <source>
        <dbReference type="ARBA" id="ARBA00022723"/>
    </source>
</evidence>
<evidence type="ECO:0000259" key="4">
    <source>
        <dbReference type="Pfam" id="PF00962"/>
    </source>
</evidence>
<evidence type="ECO:0000313" key="6">
    <source>
        <dbReference type="Proteomes" id="UP000663853"/>
    </source>
</evidence>
<dbReference type="Pfam" id="PF00962">
    <property type="entry name" value="A_deaminase"/>
    <property type="match status" value="1"/>
</dbReference>
<evidence type="ECO:0000313" key="5">
    <source>
        <dbReference type="EMBL" id="CAE6526222.1"/>
    </source>
</evidence>
<sequence length="280" mass="31740">MDFWENGSEMLSHRDYLVLFNEAIEDIKMHMKSEGREDEFVGAKLIYCVFRTFNKEKLGWYLEDCMRLKAEFPELIAGFDFLGPERGGNPLAYYIEPLKWFQQETRKSGLDIPFLFLVGEPMGDEGLSESNLYDALLLGAKRIGHGVNLERHPLLMQMAKDRGIAVEVCPISNEVLGLTSPAYHPLTTLLNHGIPVVLCPDNPAAYGYAGLSLDFFQAMIISKHSNLLGLKQLAKQSLEYSTLNVKDKGLAYEAWERRWTAFVDRILDGSLTNGVLECRH</sequence>
<gene>
    <name evidence="5" type="ORF">RDB_LOCUS159908</name>
</gene>